<name>A0A9W7C9B4_9STRA</name>
<accession>A0A9W7C9B4</accession>
<dbReference type="Proteomes" id="UP001165122">
    <property type="component" value="Unassembled WGS sequence"/>
</dbReference>
<gene>
    <name evidence="2" type="ORF">TrLO_g11393</name>
</gene>
<keyword evidence="3" id="KW-1185">Reference proteome</keyword>
<protein>
    <submittedName>
        <fullName evidence="2">Uncharacterized protein</fullName>
    </submittedName>
</protein>
<feature type="region of interest" description="Disordered" evidence="1">
    <location>
        <begin position="1"/>
        <end position="27"/>
    </location>
</feature>
<dbReference type="AlphaFoldDB" id="A0A9W7C9B4"/>
<evidence type="ECO:0000313" key="3">
    <source>
        <dbReference type="Proteomes" id="UP001165122"/>
    </source>
</evidence>
<dbReference type="EMBL" id="BRXW01000023">
    <property type="protein sequence ID" value="GMI00494.1"/>
    <property type="molecule type" value="Genomic_DNA"/>
</dbReference>
<proteinExistence type="predicted"/>
<comment type="caution">
    <text evidence="2">The sequence shown here is derived from an EMBL/GenBank/DDBJ whole genome shotgun (WGS) entry which is preliminary data.</text>
</comment>
<evidence type="ECO:0000313" key="2">
    <source>
        <dbReference type="EMBL" id="GMI00494.1"/>
    </source>
</evidence>
<evidence type="ECO:0000256" key="1">
    <source>
        <dbReference type="SAM" id="MobiDB-lite"/>
    </source>
</evidence>
<sequence length="389" mass="41941">MVQLPNLPKLVGSARRTQEGEPSYGPHCNTAADCDSEDNDDPFCAIPGKQGPSRRSLRRQLFGGISYEGLDSFYDATASGMFNEGVDVPMTIHEAGWCEDGTFTMWSEHAADNCPAEFMSEMNLYQALSCGEVVCSLDLDSILGGGFDSEYMASWCSGCKDMIAGLLTANDPALTQPWYINVYLNVACMCTGGPYFGEGIYTPDFCALEQESGECMDHVKNAWLSFEDEGSPILANGEDDWYAMQDGGLSMCTCSKNYIAEAAAASETSGSFIIDFCMLKQEDTVCQMGVQDSFVNILQTGDTPATPEDANAIWNYYNMMTVCSCGTKGACKFEDCGGDGDVDVLGWSLASLCGESAQCQDDVGVAYVGVSSGVLTMEMWNSQFADMCS</sequence>
<organism evidence="2 3">
    <name type="scientific">Triparma laevis f. longispina</name>
    <dbReference type="NCBI Taxonomy" id="1714387"/>
    <lineage>
        <taxon>Eukaryota</taxon>
        <taxon>Sar</taxon>
        <taxon>Stramenopiles</taxon>
        <taxon>Ochrophyta</taxon>
        <taxon>Bolidophyceae</taxon>
        <taxon>Parmales</taxon>
        <taxon>Triparmaceae</taxon>
        <taxon>Triparma</taxon>
    </lineage>
</organism>
<reference evidence="3" key="1">
    <citation type="journal article" date="2023" name="Commun. Biol.">
        <title>Genome analysis of Parmales, the sister group of diatoms, reveals the evolutionary specialization of diatoms from phago-mixotrophs to photoautotrophs.</title>
        <authorList>
            <person name="Ban H."/>
            <person name="Sato S."/>
            <person name="Yoshikawa S."/>
            <person name="Yamada K."/>
            <person name="Nakamura Y."/>
            <person name="Ichinomiya M."/>
            <person name="Sato N."/>
            <person name="Blanc-Mathieu R."/>
            <person name="Endo H."/>
            <person name="Kuwata A."/>
            <person name="Ogata H."/>
        </authorList>
    </citation>
    <scope>NUCLEOTIDE SEQUENCE [LARGE SCALE GENOMIC DNA]</scope>
    <source>
        <strain evidence="3">NIES 3700</strain>
    </source>
</reference>